<dbReference type="PANTHER" id="PTHR45436:SF5">
    <property type="entry name" value="SENSOR HISTIDINE KINASE TRCS"/>
    <property type="match status" value="1"/>
</dbReference>
<evidence type="ECO:0000313" key="14">
    <source>
        <dbReference type="EMBL" id="GAA3572512.1"/>
    </source>
</evidence>
<accession>A0ABP6XV50</accession>
<evidence type="ECO:0000256" key="6">
    <source>
        <dbReference type="ARBA" id="ARBA00022692"/>
    </source>
</evidence>
<dbReference type="Gene3D" id="6.10.340.10">
    <property type="match status" value="1"/>
</dbReference>
<comment type="caution">
    <text evidence="14">The sequence shown here is derived from an EMBL/GenBank/DDBJ whole genome shotgun (WGS) entry which is preliminary data.</text>
</comment>
<evidence type="ECO:0000256" key="5">
    <source>
        <dbReference type="ARBA" id="ARBA00022679"/>
    </source>
</evidence>
<dbReference type="Pfam" id="PF00672">
    <property type="entry name" value="HAMP"/>
    <property type="match status" value="1"/>
</dbReference>
<dbReference type="InterPro" id="IPR003594">
    <property type="entry name" value="HATPase_dom"/>
</dbReference>
<keyword evidence="4" id="KW-0597">Phosphoprotein</keyword>
<dbReference type="CDD" id="cd06225">
    <property type="entry name" value="HAMP"/>
    <property type="match status" value="1"/>
</dbReference>
<dbReference type="PROSITE" id="PS50109">
    <property type="entry name" value="HIS_KIN"/>
    <property type="match status" value="1"/>
</dbReference>
<dbReference type="Pfam" id="PF02518">
    <property type="entry name" value="HATPase_c"/>
    <property type="match status" value="1"/>
</dbReference>
<reference evidence="15" key="1">
    <citation type="journal article" date="2019" name="Int. J. Syst. Evol. Microbiol.">
        <title>The Global Catalogue of Microorganisms (GCM) 10K type strain sequencing project: providing services to taxonomists for standard genome sequencing and annotation.</title>
        <authorList>
            <consortium name="The Broad Institute Genomics Platform"/>
            <consortium name="The Broad Institute Genome Sequencing Center for Infectious Disease"/>
            <person name="Wu L."/>
            <person name="Ma J."/>
        </authorList>
    </citation>
    <scope>NUCLEOTIDE SEQUENCE [LARGE SCALE GENOMIC DNA]</scope>
    <source>
        <strain evidence="15">JCM 16540</strain>
    </source>
</reference>
<evidence type="ECO:0000256" key="7">
    <source>
        <dbReference type="ARBA" id="ARBA00022777"/>
    </source>
</evidence>
<dbReference type="EMBL" id="BAAAYR010000004">
    <property type="protein sequence ID" value="GAA3572512.1"/>
    <property type="molecule type" value="Genomic_DNA"/>
</dbReference>
<dbReference type="SUPFAM" id="SSF47384">
    <property type="entry name" value="Homodimeric domain of signal transducing histidine kinase"/>
    <property type="match status" value="1"/>
</dbReference>
<keyword evidence="7 14" id="KW-0418">Kinase</keyword>
<evidence type="ECO:0000256" key="11">
    <source>
        <dbReference type="SAM" id="Phobius"/>
    </source>
</evidence>
<evidence type="ECO:0000259" key="13">
    <source>
        <dbReference type="PROSITE" id="PS50885"/>
    </source>
</evidence>
<evidence type="ECO:0000256" key="4">
    <source>
        <dbReference type="ARBA" id="ARBA00022553"/>
    </source>
</evidence>
<evidence type="ECO:0000313" key="15">
    <source>
        <dbReference type="Proteomes" id="UP001500767"/>
    </source>
</evidence>
<evidence type="ECO:0000256" key="8">
    <source>
        <dbReference type="ARBA" id="ARBA00022989"/>
    </source>
</evidence>
<keyword evidence="5" id="KW-0808">Transferase</keyword>
<dbReference type="InterPro" id="IPR004358">
    <property type="entry name" value="Sig_transdc_His_kin-like_C"/>
</dbReference>
<comment type="catalytic activity">
    <reaction evidence="1">
        <text>ATP + protein L-histidine = ADP + protein N-phospho-L-histidine.</text>
        <dbReference type="EC" id="2.7.13.3"/>
    </reaction>
</comment>
<dbReference type="PROSITE" id="PS50885">
    <property type="entry name" value="HAMP"/>
    <property type="match status" value="1"/>
</dbReference>
<dbReference type="PRINTS" id="PR00344">
    <property type="entry name" value="BCTRLSENSOR"/>
</dbReference>
<organism evidence="14 15">
    <name type="scientific">Microlunatus spumicola</name>
    <dbReference type="NCBI Taxonomy" id="81499"/>
    <lineage>
        <taxon>Bacteria</taxon>
        <taxon>Bacillati</taxon>
        <taxon>Actinomycetota</taxon>
        <taxon>Actinomycetes</taxon>
        <taxon>Propionibacteriales</taxon>
        <taxon>Propionibacteriaceae</taxon>
        <taxon>Microlunatus</taxon>
    </lineage>
</organism>
<keyword evidence="9" id="KW-0902">Two-component regulatory system</keyword>
<dbReference type="InterPro" id="IPR003660">
    <property type="entry name" value="HAMP_dom"/>
</dbReference>
<dbReference type="SMART" id="SM00388">
    <property type="entry name" value="HisKA"/>
    <property type="match status" value="1"/>
</dbReference>
<dbReference type="InterPro" id="IPR050428">
    <property type="entry name" value="TCS_sensor_his_kinase"/>
</dbReference>
<evidence type="ECO:0000256" key="10">
    <source>
        <dbReference type="ARBA" id="ARBA00023136"/>
    </source>
</evidence>
<dbReference type="SMART" id="SM00387">
    <property type="entry name" value="HATPase_c"/>
    <property type="match status" value="1"/>
</dbReference>
<evidence type="ECO:0000256" key="3">
    <source>
        <dbReference type="ARBA" id="ARBA00012438"/>
    </source>
</evidence>
<dbReference type="EC" id="2.7.13.3" evidence="3"/>
<sequence length="468" mass="48842">MRARRRRSLGLRTRLLVIGLTGVALALLVAGSGFYQALTVSTDRTLDREALSSAHEVAALVDDGRLPEALPTSGAQLVQVVDASQRVLAASLGADRLVPVLDPDQLRAAVAGEAVLVDGARFGSSGPLRVRAVAAGPADAPVSVIVAVQVGDVLAARTALRTGLLVVFPVVLLVMAVVAWVVMGRTLRPVEQLRAGAERIGAGPGDRGGARPDPDARLPVPPAADEIRALALTLNGMLDRLSAARERQRAFVADAAHELRSPLASMRVQLEVAERLGEGGELPAELAPELARLSALVEDLLLLARSGADSPVPAHPEPVVVGPLLVDVATDVPGREGVRVEAVRPDRDLTVSADPAELRRVLVNLTTNAIRHARSQVRLDVAAGPDGRVVLRVTDDGPGIPVADRERVFERFARLDDARSRDAGGTGLGLPIVAELVARAGGTITLTDAPEGGLRAEVRLPARSDPAA</sequence>
<dbReference type="SUPFAM" id="SSF55874">
    <property type="entry name" value="ATPase domain of HSP90 chaperone/DNA topoisomerase II/histidine kinase"/>
    <property type="match status" value="1"/>
</dbReference>
<dbReference type="Gene3D" id="1.10.287.130">
    <property type="match status" value="1"/>
</dbReference>
<evidence type="ECO:0000256" key="9">
    <source>
        <dbReference type="ARBA" id="ARBA00023012"/>
    </source>
</evidence>
<dbReference type="CDD" id="cd00075">
    <property type="entry name" value="HATPase"/>
    <property type="match status" value="1"/>
</dbReference>
<evidence type="ECO:0000256" key="2">
    <source>
        <dbReference type="ARBA" id="ARBA00004236"/>
    </source>
</evidence>
<dbReference type="InterPro" id="IPR005467">
    <property type="entry name" value="His_kinase_dom"/>
</dbReference>
<feature type="transmembrane region" description="Helical" evidence="11">
    <location>
        <begin position="163"/>
        <end position="183"/>
    </location>
</feature>
<dbReference type="RefSeq" id="WP_204913557.1">
    <property type="nucleotide sequence ID" value="NZ_BAAAYR010000004.1"/>
</dbReference>
<gene>
    <name evidence="14" type="ORF">GCM10022197_31590</name>
</gene>
<evidence type="ECO:0000256" key="1">
    <source>
        <dbReference type="ARBA" id="ARBA00000085"/>
    </source>
</evidence>
<dbReference type="SMART" id="SM00304">
    <property type="entry name" value="HAMP"/>
    <property type="match status" value="1"/>
</dbReference>
<comment type="subcellular location">
    <subcellularLocation>
        <location evidence="2">Cell membrane</location>
    </subcellularLocation>
</comment>
<keyword evidence="8 11" id="KW-1133">Transmembrane helix</keyword>
<dbReference type="InterPro" id="IPR036097">
    <property type="entry name" value="HisK_dim/P_sf"/>
</dbReference>
<dbReference type="Proteomes" id="UP001500767">
    <property type="component" value="Unassembled WGS sequence"/>
</dbReference>
<dbReference type="Pfam" id="PF00512">
    <property type="entry name" value="HisKA"/>
    <property type="match status" value="1"/>
</dbReference>
<name>A0ABP6XV50_9ACTN</name>
<keyword evidence="6 11" id="KW-0812">Transmembrane</keyword>
<proteinExistence type="predicted"/>
<dbReference type="InterPro" id="IPR036890">
    <property type="entry name" value="HATPase_C_sf"/>
</dbReference>
<dbReference type="CDD" id="cd00082">
    <property type="entry name" value="HisKA"/>
    <property type="match status" value="1"/>
</dbReference>
<dbReference type="GO" id="GO:0016301">
    <property type="term" value="F:kinase activity"/>
    <property type="evidence" value="ECO:0007669"/>
    <property type="project" value="UniProtKB-KW"/>
</dbReference>
<evidence type="ECO:0000259" key="12">
    <source>
        <dbReference type="PROSITE" id="PS50109"/>
    </source>
</evidence>
<protein>
    <recommendedName>
        <fullName evidence="3">histidine kinase</fullName>
        <ecNumber evidence="3">2.7.13.3</ecNumber>
    </recommendedName>
</protein>
<dbReference type="PANTHER" id="PTHR45436">
    <property type="entry name" value="SENSOR HISTIDINE KINASE YKOH"/>
    <property type="match status" value="1"/>
</dbReference>
<keyword evidence="10 11" id="KW-0472">Membrane</keyword>
<dbReference type="Gene3D" id="3.30.565.10">
    <property type="entry name" value="Histidine kinase-like ATPase, C-terminal domain"/>
    <property type="match status" value="1"/>
</dbReference>
<dbReference type="InterPro" id="IPR003661">
    <property type="entry name" value="HisK_dim/P_dom"/>
</dbReference>
<keyword evidence="15" id="KW-1185">Reference proteome</keyword>
<feature type="domain" description="HAMP" evidence="13">
    <location>
        <begin position="184"/>
        <end position="246"/>
    </location>
</feature>
<feature type="domain" description="Histidine kinase" evidence="12">
    <location>
        <begin position="254"/>
        <end position="464"/>
    </location>
</feature>